<protein>
    <recommendedName>
        <fullName evidence="1">Right handed beta helix domain-containing protein</fullName>
    </recommendedName>
</protein>
<evidence type="ECO:0000313" key="2">
    <source>
        <dbReference type="EMBL" id="QKU33541.1"/>
    </source>
</evidence>
<dbReference type="PANTHER" id="PTHR11319:SF35">
    <property type="entry name" value="OUTER MEMBRANE PROTEIN PMPC-RELATED"/>
    <property type="match status" value="1"/>
</dbReference>
<dbReference type="InterPro" id="IPR059226">
    <property type="entry name" value="Choice_anch_Q_dom"/>
</dbReference>
<dbReference type="Gene3D" id="2.160.20.10">
    <property type="entry name" value="Single-stranded right-handed beta-helix, Pectin lyase-like"/>
    <property type="match status" value="1"/>
</dbReference>
<dbReference type="SUPFAM" id="SSF51126">
    <property type="entry name" value="Pectin lyase-like"/>
    <property type="match status" value="1"/>
</dbReference>
<dbReference type="InterPro" id="IPR012334">
    <property type="entry name" value="Pectin_lyas_fold"/>
</dbReference>
<name>A0A6N1NUX6_9VIRU</name>
<dbReference type="GeneID" id="80516832"/>
<dbReference type="PANTHER" id="PTHR11319">
    <property type="entry name" value="G PROTEIN-COUPLED RECEPTOR-RELATED"/>
    <property type="match status" value="1"/>
</dbReference>
<organism evidence="2">
    <name type="scientific">Tupanvirus deep ocean</name>
    <dbReference type="NCBI Taxonomy" id="2126984"/>
    <lineage>
        <taxon>Viruses</taxon>
        <taxon>Varidnaviria</taxon>
        <taxon>Bamfordvirae</taxon>
        <taxon>Nucleocytoviricota</taxon>
        <taxon>Megaviricetes</taxon>
        <taxon>Imitervirales</taxon>
        <taxon>Mimiviridae</taxon>
        <taxon>Megamimivirinae</taxon>
        <taxon>Tupanvirus</taxon>
        <taxon>Tupanvirus altamarinense</taxon>
    </lineage>
</organism>
<accession>A0A6N1NUX6</accession>
<dbReference type="Pfam" id="PF13229">
    <property type="entry name" value="Beta_helix"/>
    <property type="match status" value="1"/>
</dbReference>
<evidence type="ECO:0000259" key="1">
    <source>
        <dbReference type="Pfam" id="PF13229"/>
    </source>
</evidence>
<dbReference type="EMBL" id="MF405918">
    <property type="protein sequence ID" value="QKU33541.1"/>
    <property type="molecule type" value="Genomic_DNA"/>
</dbReference>
<reference evidence="2" key="2">
    <citation type="journal article" date="2018" name="Nat. Commun.">
        <title>Tailed giant Tupanvirus possesses the most complete translational apparatus of the known virosphere.</title>
        <authorList>
            <person name="Abrahao J."/>
            <person name="Silva L."/>
            <person name="Silva L.S."/>
            <person name="Khalil J.Y.B."/>
            <person name="Rodrigues R."/>
            <person name="Arantes T."/>
            <person name="Assis F."/>
            <person name="Boratto P."/>
            <person name="Andrade M."/>
            <person name="Kroon E.G."/>
            <person name="Ribeiro B."/>
            <person name="Bergier I."/>
            <person name="Seligmann H."/>
            <person name="Ghigo E."/>
            <person name="Colson P."/>
            <person name="Levasseur A."/>
            <person name="Kroemer G."/>
            <person name="Raoult D."/>
            <person name="La Scola B."/>
        </authorList>
    </citation>
    <scope>NUCLEOTIDE SEQUENCE [LARGE SCALE GENOMIC DNA]</scope>
    <source>
        <strain evidence="2">Deep ocean</strain>
    </source>
</reference>
<dbReference type="KEGG" id="vg:80516832"/>
<feature type="domain" description="Right handed beta helix" evidence="1">
    <location>
        <begin position="102"/>
        <end position="256"/>
    </location>
</feature>
<dbReference type="RefSeq" id="YP_010780141.1">
    <property type="nucleotide sequence ID" value="NC_075038.1"/>
</dbReference>
<proteinExistence type="predicted"/>
<dbReference type="InterPro" id="IPR039448">
    <property type="entry name" value="Beta_helix"/>
</dbReference>
<reference evidence="2" key="1">
    <citation type="submission" date="2017-06" db="EMBL/GenBank/DDBJ databases">
        <authorList>
            <person name="Assis F.L."/>
            <person name="Abrahao J.S."/>
            <person name="Silva L."/>
            <person name="Khalil J.B."/>
            <person name="Rodrigues R."/>
            <person name="Silva L.S."/>
            <person name="Boratto P."/>
            <person name="Andrade M."/>
            <person name="Kroon E.G."/>
            <person name="Ribeiro B."/>
            <person name="Bergier I."/>
            <person name="Seligmann H."/>
            <person name="Ghigo E."/>
            <person name="Colson P."/>
            <person name="Levasseur A."/>
            <person name="Raoult D."/>
            <person name="Scola B.L."/>
        </authorList>
    </citation>
    <scope>NUCLEOTIDE SEQUENCE</scope>
    <source>
        <strain evidence="2">Deep ocean</strain>
    </source>
</reference>
<sequence length="569" mass="59315">MTTYIVTNNNDSGFGSLRQAIIDANSNPGADTIEFDPGVTFITLTSGELLITDDLTIINNNAGTLTISGDNNSRIFNIDVDSTVTLTNLIITNGSDTNGGAIYNNGTLTINDSTISNNTATGIAGGIYNDNTMFISNTIITENTASGGAGVYNGSLDNLTIDNSTISNNIASDNGGGILNILGTVIINYSTVDGNTSGSGGGITNAGSFTVTNSTISNNTSNVSGGAVFNTSSFGLTNSTVSGNTSRDAGGGITNIQGTVTIRNSTISNNSAVTLGGGIITQEIATTNVGNTIVAENSAPTSPDVNGIFISAGNNLIGDGTGSNFINGVNNDQVGTAITPIDPLLNPLGDYGGPTQTMTLQYGSSAIDAGSNALIPGGIIYDQRGPGYQRIINEIVDIGAIEANTICYSGESSVLTKNILTGEIADIKAKDVFSDVHEVFDTANKIFVPVKLNIISGTTKKFRKIKKNSLGENQPSEDFYVTSGHVLVINGKEVKARNIPQAKKIRKKKKEKLYSICTEKRVPIVVNGLDVMSWGYDEWMEKVSKTGIAWANNVPAEQSSTQKVNSDLN</sequence>
<dbReference type="InterPro" id="IPR011050">
    <property type="entry name" value="Pectin_lyase_fold/virulence"/>
</dbReference>
<dbReference type="NCBIfam" id="NF041518">
    <property type="entry name" value="choice_anch_Q"/>
    <property type="match status" value="1"/>
</dbReference>